<dbReference type="FunFam" id="1.25.40.10:FF:000285">
    <property type="entry name" value="Pentatricopeptide repeat-containing protein, chloroplastic"/>
    <property type="match status" value="1"/>
</dbReference>
<dbReference type="NCBIfam" id="TIGR00756">
    <property type="entry name" value="PPR"/>
    <property type="match status" value="3"/>
</dbReference>
<dbReference type="eggNOG" id="KOG4197">
    <property type="taxonomic scope" value="Eukaryota"/>
</dbReference>
<dbReference type="InterPro" id="IPR011990">
    <property type="entry name" value="TPR-like_helical_dom_sf"/>
</dbReference>
<feature type="repeat" description="PPR" evidence="2">
    <location>
        <begin position="388"/>
        <end position="422"/>
    </location>
</feature>
<dbReference type="AlphaFoldDB" id="A0A022QAW1"/>
<name>A0A022QAW1_ERYGU</name>
<dbReference type="Proteomes" id="UP000030748">
    <property type="component" value="Unassembled WGS sequence"/>
</dbReference>
<dbReference type="Gene3D" id="1.25.40.10">
    <property type="entry name" value="Tetratricopeptide repeat domain"/>
    <property type="match status" value="4"/>
</dbReference>
<dbReference type="FunFam" id="1.25.40.10:FF:000073">
    <property type="entry name" value="Pentatricopeptide repeat-containing protein chloroplastic"/>
    <property type="match status" value="1"/>
</dbReference>
<evidence type="ECO:0000313" key="4">
    <source>
        <dbReference type="Proteomes" id="UP000030748"/>
    </source>
</evidence>
<evidence type="ECO:0008006" key="5">
    <source>
        <dbReference type="Google" id="ProtNLM"/>
    </source>
</evidence>
<sequence>ALSLFREMRAAAGDDPFVYASLIKACNKSHAFLEGKSVHSRVIRLGLDSNVNVSNGLVSFYMGSANLIGYADVMFDAVLEKSVVSVNCMISGNVDRGKFDVGLSLFVRMLAGCFGSNVRPDYVTFVILVSGCAKFGGYRDGNALRCCCFKMGLGNNIEIRNALIDMYAKFGRISDAESVFSDVAVQKDLVSWNSLMWGYASSGDFESAFSLFGRMRIEGVGPDRVSFSCLLSSCRDLRLGAMIHARVKSNGLEFDVSVGTALINMYANCRKIELARKFFDEIPKTNIEYWNTMIHAYVNNGLANEGLKLFDQIKPGELDPDEVTLLGLITACRDIGELNKGILVHSMVENDEFFKRSTVLGNALIDMYAKCGTTAKARGVFDGMRKKDVVSWTSMVVAYALNGEGEKSVAIFKQMRDKNFVPNSVTFIGVLSACSHSGLVDEGRRLYEMMCDVYNIEPEIEHCGCMVDMFARAGRIEDARVFIGNMPMEASARFWRMLVNGCRVNGEIGLGLRFVGGLKELAGSNESEDFVISSNVYAEAGRWGDVVSRREFMVVEKGSKVAGKSFVSN</sequence>
<proteinExistence type="predicted"/>
<feature type="non-terminal residue" evidence="3">
    <location>
        <position position="1"/>
    </location>
</feature>
<dbReference type="PANTHER" id="PTHR47926">
    <property type="entry name" value="PENTATRICOPEPTIDE REPEAT-CONTAINING PROTEIN"/>
    <property type="match status" value="1"/>
</dbReference>
<dbReference type="PANTHER" id="PTHR47926:SF347">
    <property type="entry name" value="PENTATRICOPEPTIDE REPEAT-CONTAINING PROTEIN"/>
    <property type="match status" value="1"/>
</dbReference>
<evidence type="ECO:0000256" key="1">
    <source>
        <dbReference type="ARBA" id="ARBA00022737"/>
    </source>
</evidence>
<organism evidence="3 4">
    <name type="scientific">Erythranthe guttata</name>
    <name type="common">Yellow monkey flower</name>
    <name type="synonym">Mimulus guttatus</name>
    <dbReference type="NCBI Taxonomy" id="4155"/>
    <lineage>
        <taxon>Eukaryota</taxon>
        <taxon>Viridiplantae</taxon>
        <taxon>Streptophyta</taxon>
        <taxon>Embryophyta</taxon>
        <taxon>Tracheophyta</taxon>
        <taxon>Spermatophyta</taxon>
        <taxon>Magnoliopsida</taxon>
        <taxon>eudicotyledons</taxon>
        <taxon>Gunneridae</taxon>
        <taxon>Pentapetalae</taxon>
        <taxon>asterids</taxon>
        <taxon>lamiids</taxon>
        <taxon>Lamiales</taxon>
        <taxon>Phrymaceae</taxon>
        <taxon>Erythranthe</taxon>
    </lineage>
</organism>
<evidence type="ECO:0000256" key="2">
    <source>
        <dbReference type="PROSITE-ProRule" id="PRU00708"/>
    </source>
</evidence>
<accession>A0A022QAW1</accession>
<dbReference type="Pfam" id="PF01535">
    <property type="entry name" value="PPR"/>
    <property type="match status" value="3"/>
</dbReference>
<keyword evidence="4" id="KW-1185">Reference proteome</keyword>
<dbReference type="GO" id="GO:0003729">
    <property type="term" value="F:mRNA binding"/>
    <property type="evidence" value="ECO:0007669"/>
    <property type="project" value="UniProtKB-ARBA"/>
</dbReference>
<feature type="repeat" description="PPR" evidence="2">
    <location>
        <begin position="286"/>
        <end position="320"/>
    </location>
</feature>
<protein>
    <recommendedName>
        <fullName evidence="5">Pentacotripeptide-repeat region of PRORP domain-containing protein</fullName>
    </recommendedName>
</protein>
<keyword evidence="1" id="KW-0677">Repeat</keyword>
<dbReference type="InterPro" id="IPR002885">
    <property type="entry name" value="PPR_rpt"/>
</dbReference>
<dbReference type="GO" id="GO:0009451">
    <property type="term" value="P:RNA modification"/>
    <property type="evidence" value="ECO:0007669"/>
    <property type="project" value="InterPro"/>
</dbReference>
<feature type="repeat" description="PPR" evidence="2">
    <location>
        <begin position="188"/>
        <end position="222"/>
    </location>
</feature>
<evidence type="ECO:0000313" key="3">
    <source>
        <dbReference type="EMBL" id="EYU24378.1"/>
    </source>
</evidence>
<dbReference type="InterPro" id="IPR046960">
    <property type="entry name" value="PPR_At4g14850-like_plant"/>
</dbReference>
<dbReference type="EMBL" id="KI632125">
    <property type="protein sequence ID" value="EYU24378.1"/>
    <property type="molecule type" value="Genomic_DNA"/>
</dbReference>
<dbReference type="Pfam" id="PF13041">
    <property type="entry name" value="PPR_2"/>
    <property type="match status" value="3"/>
</dbReference>
<gene>
    <name evidence="3" type="ORF">MIMGU_mgv1a019755mg</name>
</gene>
<reference evidence="3 4" key="1">
    <citation type="journal article" date="2013" name="Proc. Natl. Acad. Sci. U.S.A.">
        <title>Fine-scale variation in meiotic recombination in Mimulus inferred from population shotgun sequencing.</title>
        <authorList>
            <person name="Hellsten U."/>
            <person name="Wright K.M."/>
            <person name="Jenkins J."/>
            <person name="Shu S."/>
            <person name="Yuan Y."/>
            <person name="Wessler S.R."/>
            <person name="Schmutz J."/>
            <person name="Willis J.H."/>
            <person name="Rokhsar D.S."/>
        </authorList>
    </citation>
    <scope>NUCLEOTIDE SEQUENCE [LARGE SCALE GENOMIC DNA]</scope>
    <source>
        <strain evidence="4">cv. DUN x IM62</strain>
    </source>
</reference>
<dbReference type="FunFam" id="1.25.40.10:FF:000090">
    <property type="entry name" value="Pentatricopeptide repeat-containing protein, chloroplastic"/>
    <property type="match status" value="1"/>
</dbReference>
<dbReference type="PROSITE" id="PS51375">
    <property type="entry name" value="PPR"/>
    <property type="match status" value="3"/>
</dbReference>